<dbReference type="InterPro" id="IPR021799">
    <property type="entry name" value="PIN-like_prokaryotic"/>
</dbReference>
<organism evidence="2 5">
    <name type="scientific">Eisenbergiella tayi</name>
    <dbReference type="NCBI Taxonomy" id="1432052"/>
    <lineage>
        <taxon>Bacteria</taxon>
        <taxon>Bacillati</taxon>
        <taxon>Bacillota</taxon>
        <taxon>Clostridia</taxon>
        <taxon>Lachnospirales</taxon>
        <taxon>Lachnospiraceae</taxon>
        <taxon>Eisenbergiella</taxon>
    </lineage>
</organism>
<keyword evidence="2" id="KW-0238">DNA-binding</keyword>
<evidence type="ECO:0000313" key="2">
    <source>
        <dbReference type="EMBL" id="ODR44454.1"/>
    </source>
</evidence>
<accession>A0A1E3U9J0</accession>
<evidence type="ECO:0000313" key="1">
    <source>
        <dbReference type="EMBL" id="ODM02985.1"/>
    </source>
</evidence>
<reference evidence="3 6" key="2">
    <citation type="submission" date="2016-08" db="EMBL/GenBank/DDBJ databases">
        <title>Characterization of Isolates of Eisenbergiella tayi Derived from Blood Cultures, Using Whole Genome Sequencing.</title>
        <authorList>
            <person name="Bernier A.-M."/>
            <person name="Burdz T."/>
            <person name="Wiebe D."/>
            <person name="Bernard K."/>
        </authorList>
    </citation>
    <scope>NUCLEOTIDE SEQUENCE [LARGE SCALE GENOMIC DNA]</scope>
    <source>
        <strain evidence="3 6">NML120146</strain>
    </source>
</reference>
<dbReference type="EMBL" id="MEHA01000030">
    <property type="protein sequence ID" value="ODR44454.1"/>
    <property type="molecule type" value="Genomic_DNA"/>
</dbReference>
<keyword evidence="6" id="KW-1185">Reference proteome</keyword>
<dbReference type="GO" id="GO:0003677">
    <property type="term" value="F:DNA binding"/>
    <property type="evidence" value="ECO:0007669"/>
    <property type="project" value="UniProtKB-KW"/>
</dbReference>
<dbReference type="OrthoDB" id="9796404at2"/>
<dbReference type="Proteomes" id="UP000094067">
    <property type="component" value="Unassembled WGS sequence"/>
</dbReference>
<proteinExistence type="predicted"/>
<dbReference type="Proteomes" id="UP000094271">
    <property type="component" value="Unassembled WGS sequence"/>
</dbReference>
<dbReference type="AlphaFoldDB" id="A0A1E3U9J0"/>
<evidence type="ECO:0000313" key="4">
    <source>
        <dbReference type="Proteomes" id="UP000094067"/>
    </source>
</evidence>
<dbReference type="Pfam" id="PF11848">
    <property type="entry name" value="DUF3368"/>
    <property type="match status" value="1"/>
</dbReference>
<sequence>MIVVSDTTPLISLMKIGKLDLVANLFGEIQVPEAVYYELVSNTKFPAESKMIRESPFIKKVSVADIKAVELLRRSTGLDMGESEAIILSDQNSSDVLLMDEAKGRQVAKLMGINLMGTIGMLLVAYKEMYLSREEILKCIDILKNSGRHISNQLYEDLLRKING</sequence>
<dbReference type="EMBL" id="MCGH01000003">
    <property type="protein sequence ID" value="ODM02985.1"/>
    <property type="molecule type" value="Genomic_DNA"/>
</dbReference>
<dbReference type="RefSeq" id="WP_069153580.1">
    <property type="nucleotide sequence ID" value="NZ_JAQCZP010000027.1"/>
</dbReference>
<dbReference type="PANTHER" id="PTHR39550:SF1">
    <property type="entry name" value="SLL0658 PROTEIN"/>
    <property type="match status" value="1"/>
</dbReference>
<dbReference type="EMBL" id="MEHD01000028">
    <property type="protein sequence ID" value="ODR52832.1"/>
    <property type="molecule type" value="Genomic_DNA"/>
</dbReference>
<dbReference type="Proteomes" id="UP000094869">
    <property type="component" value="Unassembled WGS sequence"/>
</dbReference>
<reference evidence="1 4" key="1">
    <citation type="submission" date="2016-07" db="EMBL/GenBank/DDBJ databases">
        <title>Characterization of isolates of Eisenbergiella tayi derived from blood cultures, using whole genome sequencing.</title>
        <authorList>
            <person name="Burdz T."/>
            <person name="Wiebe D."/>
            <person name="Huynh C."/>
            <person name="Bernard K."/>
        </authorList>
    </citation>
    <scope>NUCLEOTIDE SEQUENCE [LARGE SCALE GENOMIC DNA]</scope>
    <source>
        <strain evidence="1 4">NML 110608</strain>
    </source>
</reference>
<dbReference type="PATRIC" id="fig|1432052.4.peg.4194"/>
<evidence type="ECO:0000313" key="6">
    <source>
        <dbReference type="Proteomes" id="UP000094869"/>
    </source>
</evidence>
<gene>
    <name evidence="2" type="ORF">BEI59_28655</name>
    <name evidence="1" type="ORF">BEI61_03779</name>
    <name evidence="3" type="ORF">BEI63_19325</name>
</gene>
<reference evidence="2 5" key="3">
    <citation type="submission" date="2016-08" db="EMBL/GenBank/DDBJ databases">
        <authorList>
            <person name="Seilhamer J.J."/>
        </authorList>
    </citation>
    <scope>NUCLEOTIDE SEQUENCE [LARGE SCALE GENOMIC DNA]</scope>
    <source>
        <strain evidence="2 5">NML150140-1</strain>
    </source>
</reference>
<evidence type="ECO:0000313" key="5">
    <source>
        <dbReference type="Proteomes" id="UP000094271"/>
    </source>
</evidence>
<name>A0A1E3U9J0_9FIRM</name>
<dbReference type="PANTHER" id="PTHR39550">
    <property type="entry name" value="SLL0658 PROTEIN"/>
    <property type="match status" value="1"/>
</dbReference>
<evidence type="ECO:0000313" key="3">
    <source>
        <dbReference type="EMBL" id="ODR52832.1"/>
    </source>
</evidence>
<comment type="caution">
    <text evidence="2">The sequence shown here is derived from an EMBL/GenBank/DDBJ whole genome shotgun (WGS) entry which is preliminary data.</text>
</comment>
<protein>
    <submittedName>
        <fullName evidence="2">DNA-binding protein</fullName>
    </submittedName>
</protein>